<dbReference type="Proteomes" id="UP000024942">
    <property type="component" value="Unassembled WGS sequence"/>
</dbReference>
<dbReference type="CDD" id="cd08276">
    <property type="entry name" value="MDR7"/>
    <property type="match status" value="1"/>
</dbReference>
<sequence>MKVAAVKKPGGPGNLVIEERADPTPGRGEILVRVKASSLNYHDFVVVMGGIPTPDGRIPMSDGACEVVAVGEGVKKFKVGDKVLSLFFPNWAAGPPQMAGFASVPGDGADGFGAEMVAAPETAFTRMPEGYSFEEAATLPCAALTAWRALMVEAKIKPGDWVLTQGTGGVSIFALQFAKAAGARVIATSSSDEKLKRLKELGADHLINYKDTPEWGKKAKELTGGRGVDEVVEIGGPGTLAQSIAASKMGGHISLIGVLTGVSGEVPTAALFSMNITLSGITVGSASMQEDMIAAIEANGIKPVLDQTFPLDKIADAFGHQASQKHFGKIIVSI</sequence>
<reference evidence="3 4" key="1">
    <citation type="journal article" date="2014" name="Antonie Van Leeuwenhoek">
        <title>Hyphomonas beringensis sp. nov. and Hyphomonas chukchiensis sp. nov., isolated from surface seawater of the Bering Sea and Chukchi Sea.</title>
        <authorList>
            <person name="Li C."/>
            <person name="Lai Q."/>
            <person name="Li G."/>
            <person name="Dong C."/>
            <person name="Wang J."/>
            <person name="Liao Y."/>
            <person name="Shao Z."/>
        </authorList>
    </citation>
    <scope>NUCLEOTIDE SEQUENCE [LARGE SCALE GENOMIC DNA]</scope>
    <source>
        <strain evidence="3 4">SCH89</strain>
    </source>
</reference>
<evidence type="ECO:0000259" key="2">
    <source>
        <dbReference type="SMART" id="SM00829"/>
    </source>
</evidence>
<dbReference type="PANTHER" id="PTHR45033:SF2">
    <property type="entry name" value="ZINC-TYPE ALCOHOL DEHYDROGENASE-LIKE PROTEIN C1773.06C"/>
    <property type="match status" value="1"/>
</dbReference>
<dbReference type="STRING" id="1280953.HOC_05683"/>
<dbReference type="Gene3D" id="3.40.50.720">
    <property type="entry name" value="NAD(P)-binding Rossmann-like Domain"/>
    <property type="match status" value="1"/>
</dbReference>
<dbReference type="GO" id="GO:0016491">
    <property type="term" value="F:oxidoreductase activity"/>
    <property type="evidence" value="ECO:0007669"/>
    <property type="project" value="InterPro"/>
</dbReference>
<evidence type="ECO:0000313" key="4">
    <source>
        <dbReference type="Proteomes" id="UP000024942"/>
    </source>
</evidence>
<name>A0A059G9W4_9PROT</name>
<dbReference type="eggNOG" id="COG0604">
    <property type="taxonomic scope" value="Bacteria"/>
</dbReference>
<dbReference type="Pfam" id="PF00107">
    <property type="entry name" value="ADH_zinc_N"/>
    <property type="match status" value="1"/>
</dbReference>
<feature type="region of interest" description="Disordered" evidence="1">
    <location>
        <begin position="1"/>
        <end position="21"/>
    </location>
</feature>
<proteinExistence type="predicted"/>
<dbReference type="PATRIC" id="fig|1280953.3.peg.1145"/>
<evidence type="ECO:0000313" key="3">
    <source>
        <dbReference type="EMBL" id="KDA03350.1"/>
    </source>
</evidence>
<dbReference type="InterPro" id="IPR013149">
    <property type="entry name" value="ADH-like_C"/>
</dbReference>
<dbReference type="Gene3D" id="3.90.180.10">
    <property type="entry name" value="Medium-chain alcohol dehydrogenases, catalytic domain"/>
    <property type="match status" value="1"/>
</dbReference>
<dbReference type="SUPFAM" id="SSF51735">
    <property type="entry name" value="NAD(P)-binding Rossmann-fold domains"/>
    <property type="match status" value="1"/>
</dbReference>
<dbReference type="Pfam" id="PF08240">
    <property type="entry name" value="ADH_N"/>
    <property type="match status" value="1"/>
</dbReference>
<evidence type="ECO:0000256" key="1">
    <source>
        <dbReference type="SAM" id="MobiDB-lite"/>
    </source>
</evidence>
<dbReference type="InterPro" id="IPR011032">
    <property type="entry name" value="GroES-like_sf"/>
</dbReference>
<organism evidence="3 4">
    <name type="scientific">Hyphomonas oceanitis SCH89</name>
    <dbReference type="NCBI Taxonomy" id="1280953"/>
    <lineage>
        <taxon>Bacteria</taxon>
        <taxon>Pseudomonadati</taxon>
        <taxon>Pseudomonadota</taxon>
        <taxon>Alphaproteobacteria</taxon>
        <taxon>Hyphomonadales</taxon>
        <taxon>Hyphomonadaceae</taxon>
        <taxon>Hyphomonas</taxon>
    </lineage>
</organism>
<dbReference type="AlphaFoldDB" id="A0A059G9W4"/>
<dbReference type="EMBL" id="ARYL01000006">
    <property type="protein sequence ID" value="KDA03350.1"/>
    <property type="molecule type" value="Genomic_DNA"/>
</dbReference>
<dbReference type="InterPro" id="IPR020843">
    <property type="entry name" value="ER"/>
</dbReference>
<dbReference type="InterPro" id="IPR036291">
    <property type="entry name" value="NAD(P)-bd_dom_sf"/>
</dbReference>
<keyword evidence="4" id="KW-1185">Reference proteome</keyword>
<protein>
    <submittedName>
        <fullName evidence="3">Class III alcohol dehydrogenase</fullName>
    </submittedName>
</protein>
<gene>
    <name evidence="3" type="ORF">HOC_05683</name>
</gene>
<dbReference type="InterPro" id="IPR013154">
    <property type="entry name" value="ADH-like_N"/>
</dbReference>
<feature type="domain" description="Enoyl reductase (ER)" evidence="2">
    <location>
        <begin position="10"/>
        <end position="332"/>
    </location>
</feature>
<dbReference type="SMART" id="SM00829">
    <property type="entry name" value="PKS_ER"/>
    <property type="match status" value="1"/>
</dbReference>
<accession>A0A059G9W4</accession>
<dbReference type="OrthoDB" id="9805883at2"/>
<dbReference type="RefSeq" id="WP_035536631.1">
    <property type="nucleotide sequence ID" value="NZ_ARYL01000006.1"/>
</dbReference>
<dbReference type="SUPFAM" id="SSF50129">
    <property type="entry name" value="GroES-like"/>
    <property type="match status" value="1"/>
</dbReference>
<dbReference type="PANTHER" id="PTHR45033">
    <property type="match status" value="1"/>
</dbReference>
<dbReference type="InterPro" id="IPR052711">
    <property type="entry name" value="Zinc_ADH-like"/>
</dbReference>
<comment type="caution">
    <text evidence="3">The sequence shown here is derived from an EMBL/GenBank/DDBJ whole genome shotgun (WGS) entry which is preliminary data.</text>
</comment>